<evidence type="ECO:0000256" key="4">
    <source>
        <dbReference type="SAM" id="MobiDB-lite"/>
    </source>
</evidence>
<feature type="compositionally biased region" description="Basic and acidic residues" evidence="4">
    <location>
        <begin position="129"/>
        <end position="142"/>
    </location>
</feature>
<dbReference type="EMBL" id="GDAY02002046">
    <property type="protein sequence ID" value="JAV49386.1"/>
    <property type="molecule type" value="Transcribed_RNA"/>
</dbReference>
<dbReference type="SMART" id="SM00360">
    <property type="entry name" value="RRM"/>
    <property type="match status" value="5"/>
</dbReference>
<evidence type="ECO:0000313" key="6">
    <source>
        <dbReference type="EMBL" id="JAV49386.1"/>
    </source>
</evidence>
<organism evidence="6">
    <name type="scientific">Agkistrodon contortrix contortrix</name>
    <name type="common">Southern copperhead</name>
    <dbReference type="NCBI Taxonomy" id="8713"/>
    <lineage>
        <taxon>Eukaryota</taxon>
        <taxon>Metazoa</taxon>
        <taxon>Chordata</taxon>
        <taxon>Craniata</taxon>
        <taxon>Vertebrata</taxon>
        <taxon>Euteleostomi</taxon>
        <taxon>Lepidosauria</taxon>
        <taxon>Squamata</taxon>
        <taxon>Bifurcata</taxon>
        <taxon>Unidentata</taxon>
        <taxon>Episquamata</taxon>
        <taxon>Toxicofera</taxon>
        <taxon>Serpentes</taxon>
        <taxon>Colubroidea</taxon>
        <taxon>Viperidae</taxon>
        <taxon>Crotalinae</taxon>
        <taxon>Agkistrodon</taxon>
    </lineage>
</organism>
<dbReference type="Pfam" id="PF00076">
    <property type="entry name" value="RRM_1"/>
    <property type="match status" value="3"/>
</dbReference>
<dbReference type="InterPro" id="IPR047188">
    <property type="entry name" value="RRM4_RBM12B"/>
</dbReference>
<dbReference type="PROSITE" id="PS50102">
    <property type="entry name" value="RRM"/>
    <property type="match status" value="3"/>
</dbReference>
<reference evidence="6" key="2">
    <citation type="submission" date="2017-04" db="EMBL/GenBank/DDBJ databases">
        <title>Venomic assessment of a copperhead snake (Agkistrodon contortrix) produced by parthenogenesis.</title>
        <authorList>
            <person name="Calvete J.J."/>
            <person name="Casewell N."/>
            <person name="Wuster W."/>
            <person name="Rokyta D.R."/>
            <person name="Storey D."/>
            <person name="Smith C.S."/>
            <person name="Schuett G.W."/>
            <person name="Booth W."/>
        </authorList>
    </citation>
    <scope>NUCLEOTIDE SEQUENCE</scope>
    <source>
        <strain evidence="6">KW1091</strain>
        <tissue evidence="6">Venom gland</tissue>
    </source>
</reference>
<name>A0A1W7RE18_AGKCO</name>
<dbReference type="InterPro" id="IPR035979">
    <property type="entry name" value="RBD_domain_sf"/>
</dbReference>
<feature type="domain" description="RRM" evidence="5">
    <location>
        <begin position="691"/>
        <end position="767"/>
    </location>
</feature>
<sequence length="767" mass="87470">MAVVIRLQGLPLVADSADIRRFFSGLNIPDGGVHIIGGEKGEAFIIFATDEDARQAMSYSGGFIKDSRIQFFLSSKTEMQSIIEINRKRFNRGGRGVGSRRTAPNNSGTSDVGNLSNTVQVIKKGIGKSSHDSRIPLEDEFHSSGPRNTNINISKSNFNQPRKEVSKSDRLYLFIRGMPYSSTEDDVLNFFSGLQVEKVLMLKTNGQINGDGFVKFATLSDAMKGLQRDRNYIGSRFIEVRPSKEETWLKYGGKIDEKIDNSFHFQQNSNKGHYFSNTEYSKKEPSYTFSRKRTRSRTPPRRVVSQVNSRSPSWRIMERSYSKSPSQRVMAHAYSRSPERVMAHTGSRSPPRRVMARNGSRSPPQRVMEPMHSHFPRRITASTHSRSPRRVKTQSHSPFSAPNQPHLPQSKEYYIHLKNLSAAIKKKDLRMFFQELTLVNRDITFLKPHDNEARNKDAIIMFRSEEAYESALTYHKLDLFGRQVYIFPVSKRTVLELMGSPEGYHHVKDKNQDGYLGSKTCVYVRNFPFDVTNVEVQKFFAGFHIDDNDIYLLYDDKGVGLGEALVKFRTENQARKAESLNRRCFLGTEVLLRCIPEEQMQKFGINIPPASNEKMQGHHHTRERDENFYSVDSQGPSVQEGDYRSLSDDFICSSDRGPPSFKEFGDGIPENFSDRHFMPDSNFGGDSDSVTFIKLKNIPFRASPNEILDFFHGYKIIPESLSVQHNEYGMFSGEAIIALVNYKEAEAAINELNNRPIGQRKIRLTLV</sequence>
<feature type="domain" description="RRM" evidence="5">
    <location>
        <begin position="171"/>
        <end position="245"/>
    </location>
</feature>
<dbReference type="SUPFAM" id="SSF54928">
    <property type="entry name" value="RNA-binding domain, RBD"/>
    <property type="match status" value="4"/>
</dbReference>
<dbReference type="InterPro" id="IPR012677">
    <property type="entry name" value="Nucleotide-bd_a/b_plait_sf"/>
</dbReference>
<dbReference type="CDD" id="cd12748">
    <property type="entry name" value="RRM4_RBM12B"/>
    <property type="match status" value="1"/>
</dbReference>
<accession>A0A1W7RE18</accession>
<evidence type="ECO:0000256" key="2">
    <source>
        <dbReference type="ARBA" id="ARBA00022884"/>
    </source>
</evidence>
<dbReference type="InterPro" id="IPR050666">
    <property type="entry name" value="ESRP"/>
</dbReference>
<keyword evidence="1" id="KW-0677">Repeat</keyword>
<keyword evidence="2 3" id="KW-0694">RNA-binding</keyword>
<reference evidence="6" key="1">
    <citation type="journal article" date="2015" name="G3 (Bethesda)">
        <title>Post-transcriptional mechanisms contribute little to phenotypic variation in snake venoms.</title>
        <authorList>
            <person name="Rokyta D.R."/>
            <person name="Margres M.J."/>
            <person name="Calvin K."/>
        </authorList>
    </citation>
    <scope>NUCLEOTIDE SEQUENCE</scope>
    <source>
        <strain evidence="6">KW1091</strain>
        <tissue evidence="6">Venom gland</tissue>
    </source>
</reference>
<proteinExistence type="predicted"/>
<feature type="compositionally biased region" description="Basic residues" evidence="4">
    <location>
        <begin position="290"/>
        <end position="300"/>
    </location>
</feature>
<evidence type="ECO:0000256" key="1">
    <source>
        <dbReference type="ARBA" id="ARBA00022737"/>
    </source>
</evidence>
<dbReference type="PANTHER" id="PTHR13976">
    <property type="entry name" value="HETEROGENEOUS NUCLEAR RIBONUCLEOPROTEIN-RELATED"/>
    <property type="match status" value="1"/>
</dbReference>
<feature type="compositionally biased region" description="Polar residues" evidence="4">
    <location>
        <begin position="394"/>
        <end position="407"/>
    </location>
</feature>
<feature type="region of interest" description="Disordered" evidence="4">
    <location>
        <begin position="285"/>
        <end position="407"/>
    </location>
</feature>
<dbReference type="GO" id="GO:0003723">
    <property type="term" value="F:RNA binding"/>
    <property type="evidence" value="ECO:0007669"/>
    <property type="project" value="UniProtKB-UniRule"/>
</dbReference>
<dbReference type="Gene3D" id="3.30.70.330">
    <property type="match status" value="5"/>
</dbReference>
<feature type="compositionally biased region" description="Polar residues" evidence="4">
    <location>
        <begin position="102"/>
        <end position="114"/>
    </location>
</feature>
<feature type="region of interest" description="Disordered" evidence="4">
    <location>
        <begin position="607"/>
        <end position="642"/>
    </location>
</feature>
<dbReference type="AlphaFoldDB" id="A0A1W7RE18"/>
<dbReference type="InterPro" id="IPR000504">
    <property type="entry name" value="RRM_dom"/>
</dbReference>
<evidence type="ECO:0000259" key="5">
    <source>
        <dbReference type="PROSITE" id="PS50102"/>
    </source>
</evidence>
<evidence type="ECO:0000256" key="3">
    <source>
        <dbReference type="PROSITE-ProRule" id="PRU00176"/>
    </source>
</evidence>
<protein>
    <submittedName>
        <fullName evidence="6">RNA binding motif protein 12B</fullName>
    </submittedName>
</protein>
<feature type="region of interest" description="Disordered" evidence="4">
    <location>
        <begin position="93"/>
        <end position="114"/>
    </location>
</feature>
<feature type="compositionally biased region" description="Polar residues" evidence="4">
    <location>
        <begin position="145"/>
        <end position="155"/>
    </location>
</feature>
<feature type="region of interest" description="Disordered" evidence="4">
    <location>
        <begin position="129"/>
        <end position="155"/>
    </location>
</feature>
<feature type="domain" description="RRM" evidence="5">
    <location>
        <begin position="520"/>
        <end position="597"/>
    </location>
</feature>